<protein>
    <submittedName>
        <fullName evidence="3">Uncharacterized protein</fullName>
    </submittedName>
</protein>
<feature type="chain" id="PRO_5042441391" evidence="1">
    <location>
        <begin position="22"/>
        <end position="157"/>
    </location>
</feature>
<dbReference type="Proteomes" id="UP001196413">
    <property type="component" value="Unassembled WGS sequence"/>
</dbReference>
<name>A0AAD5QPS9_PARTN</name>
<reference evidence="3" key="1">
    <citation type="submission" date="2021-06" db="EMBL/GenBank/DDBJ databases">
        <title>Parelaphostrongylus tenuis whole genome reference sequence.</title>
        <authorList>
            <person name="Garwood T.J."/>
            <person name="Larsen P.A."/>
            <person name="Fountain-Jones N.M."/>
            <person name="Garbe J.R."/>
            <person name="Macchietto M.G."/>
            <person name="Kania S.A."/>
            <person name="Gerhold R.W."/>
            <person name="Richards J.E."/>
            <person name="Wolf T.M."/>
        </authorList>
    </citation>
    <scope>NUCLEOTIDE SEQUENCE</scope>
    <source>
        <strain evidence="3">MNPRO001-30</strain>
        <tissue evidence="3">Meninges</tissue>
    </source>
</reference>
<dbReference type="EMBL" id="JAHQIW010002085">
    <property type="protein sequence ID" value="KAJ1354442.1"/>
    <property type="molecule type" value="Genomic_DNA"/>
</dbReference>
<evidence type="ECO:0000313" key="2">
    <source>
        <dbReference type="EMBL" id="KAJ1354442.1"/>
    </source>
</evidence>
<gene>
    <name evidence="2" type="ORF">KIN20_011379</name>
    <name evidence="3" type="ORF">KIN20_018699</name>
</gene>
<keyword evidence="1" id="KW-0732">Signal</keyword>
<dbReference type="AlphaFoldDB" id="A0AAD5QPS9"/>
<evidence type="ECO:0000256" key="1">
    <source>
        <dbReference type="SAM" id="SignalP"/>
    </source>
</evidence>
<sequence length="157" mass="17215">MESLPTRLLMVLMVTPAEVLCSGVMSPGQARSMNFVVTGFTLLVNMAYSADPNIRAIVSGIAADKDSAQSLVSRLVMQTVFNVLEQQGRSALLPDAIISSILGQLRVQINYKALECKEATVLTNQKESGRHRGRVNSCGVYFTVRLVYLSCDLFLER</sequence>
<evidence type="ECO:0000313" key="4">
    <source>
        <dbReference type="Proteomes" id="UP001196413"/>
    </source>
</evidence>
<comment type="caution">
    <text evidence="3">The sequence shown here is derived from an EMBL/GenBank/DDBJ whole genome shotgun (WGS) entry which is preliminary data.</text>
</comment>
<feature type="signal peptide" evidence="1">
    <location>
        <begin position="1"/>
        <end position="21"/>
    </location>
</feature>
<keyword evidence="4" id="KW-1185">Reference proteome</keyword>
<evidence type="ECO:0000313" key="3">
    <source>
        <dbReference type="EMBL" id="KAJ1359878.1"/>
    </source>
</evidence>
<dbReference type="EMBL" id="JAHQIW010003720">
    <property type="protein sequence ID" value="KAJ1359878.1"/>
    <property type="molecule type" value="Genomic_DNA"/>
</dbReference>
<organism evidence="3 4">
    <name type="scientific">Parelaphostrongylus tenuis</name>
    <name type="common">Meningeal worm</name>
    <dbReference type="NCBI Taxonomy" id="148309"/>
    <lineage>
        <taxon>Eukaryota</taxon>
        <taxon>Metazoa</taxon>
        <taxon>Ecdysozoa</taxon>
        <taxon>Nematoda</taxon>
        <taxon>Chromadorea</taxon>
        <taxon>Rhabditida</taxon>
        <taxon>Rhabditina</taxon>
        <taxon>Rhabditomorpha</taxon>
        <taxon>Strongyloidea</taxon>
        <taxon>Metastrongylidae</taxon>
        <taxon>Parelaphostrongylus</taxon>
    </lineage>
</organism>
<proteinExistence type="predicted"/>
<accession>A0AAD5QPS9</accession>